<keyword evidence="3" id="KW-0732">Signal</keyword>
<evidence type="ECO:0000256" key="5">
    <source>
        <dbReference type="ARBA" id="ARBA00023180"/>
    </source>
</evidence>
<keyword evidence="4" id="KW-0378">Hydrolase</keyword>
<evidence type="ECO:0000256" key="1">
    <source>
        <dbReference type="ARBA" id="ARBA00011079"/>
    </source>
</evidence>
<proteinExistence type="inferred from homology"/>
<dbReference type="Pfam" id="PF05577">
    <property type="entry name" value="Peptidase_S28"/>
    <property type="match status" value="1"/>
</dbReference>
<organism evidence="6 7">
    <name type="scientific">Turnera subulata</name>
    <dbReference type="NCBI Taxonomy" id="218843"/>
    <lineage>
        <taxon>Eukaryota</taxon>
        <taxon>Viridiplantae</taxon>
        <taxon>Streptophyta</taxon>
        <taxon>Embryophyta</taxon>
        <taxon>Tracheophyta</taxon>
        <taxon>Spermatophyta</taxon>
        <taxon>Magnoliopsida</taxon>
        <taxon>eudicotyledons</taxon>
        <taxon>Gunneridae</taxon>
        <taxon>Pentapetalae</taxon>
        <taxon>rosids</taxon>
        <taxon>fabids</taxon>
        <taxon>Malpighiales</taxon>
        <taxon>Passifloraceae</taxon>
        <taxon>Turnera</taxon>
    </lineage>
</organism>
<dbReference type="InterPro" id="IPR008758">
    <property type="entry name" value="Peptidase_S28"/>
</dbReference>
<dbReference type="GO" id="GO:0006508">
    <property type="term" value="P:proteolysis"/>
    <property type="evidence" value="ECO:0007669"/>
    <property type="project" value="UniProtKB-KW"/>
</dbReference>
<evidence type="ECO:0000256" key="4">
    <source>
        <dbReference type="ARBA" id="ARBA00022801"/>
    </source>
</evidence>
<dbReference type="PANTHER" id="PTHR11010">
    <property type="entry name" value="PROTEASE S28 PRO-X CARBOXYPEPTIDASE-RELATED"/>
    <property type="match status" value="1"/>
</dbReference>
<dbReference type="InterPro" id="IPR029058">
    <property type="entry name" value="AB_hydrolase_fold"/>
</dbReference>
<protein>
    <submittedName>
        <fullName evidence="6">Uncharacterized protein</fullName>
    </submittedName>
</protein>
<keyword evidence="7" id="KW-1185">Reference proteome</keyword>
<reference evidence="6" key="2">
    <citation type="journal article" date="2023" name="Plants (Basel)">
        <title>Annotation of the Turnera subulata (Passifloraceae) Draft Genome Reveals the S-Locus Evolved after the Divergence of Turneroideae from Passifloroideae in a Stepwise Manner.</title>
        <authorList>
            <person name="Henning P.M."/>
            <person name="Roalson E.H."/>
            <person name="Mir W."/>
            <person name="McCubbin A.G."/>
            <person name="Shore J.S."/>
        </authorList>
    </citation>
    <scope>NUCLEOTIDE SEQUENCE</scope>
    <source>
        <strain evidence="6">F60SS</strain>
    </source>
</reference>
<evidence type="ECO:0000256" key="3">
    <source>
        <dbReference type="ARBA" id="ARBA00022729"/>
    </source>
</evidence>
<dbReference type="OrthoDB" id="2130629at2759"/>
<dbReference type="GO" id="GO:0070008">
    <property type="term" value="F:serine-type exopeptidase activity"/>
    <property type="evidence" value="ECO:0007669"/>
    <property type="project" value="InterPro"/>
</dbReference>
<keyword evidence="2" id="KW-0645">Protease</keyword>
<evidence type="ECO:0000313" key="6">
    <source>
        <dbReference type="EMBL" id="KAJ4835621.1"/>
    </source>
</evidence>
<keyword evidence="5" id="KW-0325">Glycoprotein</keyword>
<reference evidence="6" key="1">
    <citation type="submission" date="2022-02" db="EMBL/GenBank/DDBJ databases">
        <authorList>
            <person name="Henning P.M."/>
            <person name="McCubbin A.G."/>
            <person name="Shore J.S."/>
        </authorList>
    </citation>
    <scope>NUCLEOTIDE SEQUENCE</scope>
    <source>
        <strain evidence="6">F60SS</strain>
        <tissue evidence="6">Leaves</tissue>
    </source>
</reference>
<sequence length="162" mass="18010">MVCNVVDHADAYDLGNDTLSEIAAGVVVYANAVTRRGNQTCFVNPPTYECESDIGWGWQRCSEMVMPIAPSNNTMFQPHPFDFNAFTKGCIENYGVPPRPHWVTTYYGGHNIKLILERFSSNIIFSNGLKDPYSSGEVLQNISDTVVVVTTVNDQFVLNKHG</sequence>
<evidence type="ECO:0000256" key="2">
    <source>
        <dbReference type="ARBA" id="ARBA00022670"/>
    </source>
</evidence>
<dbReference type="AlphaFoldDB" id="A0A9Q0JAQ9"/>
<dbReference type="PANTHER" id="PTHR11010:SF114">
    <property type="entry name" value="SERINE CARBOXYPEPTIDASE S28 FAMILY PROTEIN"/>
    <property type="match status" value="1"/>
</dbReference>
<dbReference type="EMBL" id="JAKUCV010004356">
    <property type="protein sequence ID" value="KAJ4835621.1"/>
    <property type="molecule type" value="Genomic_DNA"/>
</dbReference>
<dbReference type="Gene3D" id="3.40.50.1820">
    <property type="entry name" value="alpha/beta hydrolase"/>
    <property type="match status" value="1"/>
</dbReference>
<evidence type="ECO:0000313" key="7">
    <source>
        <dbReference type="Proteomes" id="UP001141552"/>
    </source>
</evidence>
<comment type="caution">
    <text evidence="6">The sequence shown here is derived from an EMBL/GenBank/DDBJ whole genome shotgun (WGS) entry which is preliminary data.</text>
</comment>
<dbReference type="Proteomes" id="UP001141552">
    <property type="component" value="Unassembled WGS sequence"/>
</dbReference>
<dbReference type="GO" id="GO:0008239">
    <property type="term" value="F:dipeptidyl-peptidase activity"/>
    <property type="evidence" value="ECO:0007669"/>
    <property type="project" value="TreeGrafter"/>
</dbReference>
<accession>A0A9Q0JAQ9</accession>
<name>A0A9Q0JAQ9_9ROSI</name>
<gene>
    <name evidence="6" type="ORF">Tsubulata_010865</name>
</gene>
<comment type="similarity">
    <text evidence="1">Belongs to the peptidase S28 family.</text>
</comment>